<accession>A0A4W4G4R4</accession>
<name>A0A4W4G4R4_ELEEL</name>
<sequence length="133" mass="14573">RGTISGCGLLSSGACISATVRLTCRAREGSRAVGDRTPGCIKKHIDVLGEWVPSTATPNAVPQQGTLINVMLISSIQLIFSRGEPAWLCNLKTPQCEYTHTHTHTHQMWDPYLMSHTPLVLGIRHTKKLMQAI</sequence>
<protein>
    <submittedName>
        <fullName evidence="1">Uncharacterized protein</fullName>
    </submittedName>
</protein>
<evidence type="ECO:0000313" key="1">
    <source>
        <dbReference type="Ensembl" id="ENSEEEP00000032456.2"/>
    </source>
</evidence>
<evidence type="ECO:0000313" key="2">
    <source>
        <dbReference type="Proteomes" id="UP000314983"/>
    </source>
</evidence>
<organism evidence="1 2">
    <name type="scientific">Electrophorus electricus</name>
    <name type="common">Electric eel</name>
    <name type="synonym">Gymnotus electricus</name>
    <dbReference type="NCBI Taxonomy" id="8005"/>
    <lineage>
        <taxon>Eukaryota</taxon>
        <taxon>Metazoa</taxon>
        <taxon>Chordata</taxon>
        <taxon>Craniata</taxon>
        <taxon>Vertebrata</taxon>
        <taxon>Euteleostomi</taxon>
        <taxon>Actinopterygii</taxon>
        <taxon>Neopterygii</taxon>
        <taxon>Teleostei</taxon>
        <taxon>Ostariophysi</taxon>
        <taxon>Gymnotiformes</taxon>
        <taxon>Gymnotoidei</taxon>
        <taxon>Gymnotidae</taxon>
        <taxon>Electrophorus</taxon>
    </lineage>
</organism>
<dbReference type="Ensembl" id="ENSEEET00000032844.2">
    <property type="protein sequence ID" value="ENSEEEP00000032456.2"/>
    <property type="gene ID" value="ENSEEEG00000015475.2"/>
</dbReference>
<reference evidence="1" key="4">
    <citation type="submission" date="2025-08" db="UniProtKB">
        <authorList>
            <consortium name="Ensembl"/>
        </authorList>
    </citation>
    <scope>IDENTIFICATION</scope>
</reference>
<proteinExistence type="predicted"/>
<dbReference type="AlphaFoldDB" id="A0A4W4G4R4"/>
<reference evidence="1" key="3">
    <citation type="submission" date="2020-05" db="EMBL/GenBank/DDBJ databases">
        <title>Electrophorus electricus (electric eel) genome, fEleEle1, primary haplotype.</title>
        <authorList>
            <person name="Myers G."/>
            <person name="Meyer A."/>
            <person name="Fedrigo O."/>
            <person name="Formenti G."/>
            <person name="Rhie A."/>
            <person name="Tracey A."/>
            <person name="Sims Y."/>
            <person name="Jarvis E.D."/>
        </authorList>
    </citation>
    <scope>NUCLEOTIDE SEQUENCE [LARGE SCALE GENOMIC DNA]</scope>
</reference>
<reference evidence="2" key="2">
    <citation type="journal article" date="2017" name="Sci. Adv.">
        <title>A tail of two voltages: Proteomic comparison of the three electric organs of the electric eel.</title>
        <authorList>
            <person name="Traeger L.L."/>
            <person name="Sabat G."/>
            <person name="Barrett-Wilt G.A."/>
            <person name="Wells G.B."/>
            <person name="Sussman M.R."/>
        </authorList>
    </citation>
    <scope>NUCLEOTIDE SEQUENCE [LARGE SCALE GENOMIC DNA]</scope>
</reference>
<dbReference type="Proteomes" id="UP000314983">
    <property type="component" value="Chromosome 12"/>
</dbReference>
<keyword evidence="2" id="KW-1185">Reference proteome</keyword>
<reference evidence="1" key="5">
    <citation type="submission" date="2025-09" db="UniProtKB">
        <authorList>
            <consortium name="Ensembl"/>
        </authorList>
    </citation>
    <scope>IDENTIFICATION</scope>
</reference>
<reference evidence="2" key="1">
    <citation type="journal article" date="2014" name="Science">
        <title>Nonhuman genetics. Genomic basis for the convergent evolution of electric organs.</title>
        <authorList>
            <person name="Gallant J.R."/>
            <person name="Traeger L.L."/>
            <person name="Volkening J.D."/>
            <person name="Moffett H."/>
            <person name="Chen P.H."/>
            <person name="Novina C.D."/>
            <person name="Phillips G.N.Jr."/>
            <person name="Anand R."/>
            <person name="Wells G.B."/>
            <person name="Pinch M."/>
            <person name="Guth R."/>
            <person name="Unguez G.A."/>
            <person name="Albert J.S."/>
            <person name="Zakon H.H."/>
            <person name="Samanta M.P."/>
            <person name="Sussman M.R."/>
        </authorList>
    </citation>
    <scope>NUCLEOTIDE SEQUENCE [LARGE SCALE GENOMIC DNA]</scope>
</reference>